<feature type="region of interest" description="Disordered" evidence="1">
    <location>
        <begin position="1"/>
        <end position="45"/>
    </location>
</feature>
<dbReference type="SUPFAM" id="SSF57756">
    <property type="entry name" value="Retrovirus zinc finger-like domains"/>
    <property type="match status" value="1"/>
</dbReference>
<protein>
    <recommendedName>
        <fullName evidence="3">CCHC-type domain-containing protein</fullName>
    </recommendedName>
</protein>
<dbReference type="GO" id="GO:0008270">
    <property type="term" value="F:zinc ion binding"/>
    <property type="evidence" value="ECO:0007669"/>
    <property type="project" value="InterPro"/>
</dbReference>
<proteinExistence type="predicted"/>
<evidence type="ECO:0008006" key="3">
    <source>
        <dbReference type="Google" id="ProtNLM"/>
    </source>
</evidence>
<evidence type="ECO:0000256" key="1">
    <source>
        <dbReference type="SAM" id="MobiDB-lite"/>
    </source>
</evidence>
<evidence type="ECO:0000313" key="2">
    <source>
        <dbReference type="EMBL" id="CEM28724.1"/>
    </source>
</evidence>
<dbReference type="VEuPathDB" id="CryptoDB:Cvel_21795"/>
<dbReference type="GO" id="GO:0003676">
    <property type="term" value="F:nucleic acid binding"/>
    <property type="evidence" value="ECO:0007669"/>
    <property type="project" value="InterPro"/>
</dbReference>
<dbReference type="AlphaFoldDB" id="A0A0G4GGH1"/>
<gene>
    <name evidence="2" type="ORF">Cvel_21795</name>
</gene>
<reference evidence="2" key="1">
    <citation type="submission" date="2014-11" db="EMBL/GenBank/DDBJ databases">
        <authorList>
            <person name="Otto D Thomas"/>
            <person name="Naeem Raeece"/>
        </authorList>
    </citation>
    <scope>NUCLEOTIDE SEQUENCE</scope>
</reference>
<organism evidence="2">
    <name type="scientific">Chromera velia CCMP2878</name>
    <dbReference type="NCBI Taxonomy" id="1169474"/>
    <lineage>
        <taxon>Eukaryota</taxon>
        <taxon>Sar</taxon>
        <taxon>Alveolata</taxon>
        <taxon>Colpodellida</taxon>
        <taxon>Chromeraceae</taxon>
        <taxon>Chromera</taxon>
    </lineage>
</organism>
<sequence length="200" mass="21764">MRPSAPSSPRKPTPPSTRSLSRKQRSFNLSLAHANSPNSSNAVPAGAFTPPTVASVAQATATALYAPATPPRDLEEGLQQLLEVGALDSTSCMRCGGTRPHFGGMCSVTNNDRCFNCRGAGHIKLVCPRPPTGASSSTRRPNYADLENPSENPLPLQQQREEERNRASMDRLRNFLNIPPTVQRNHHQTQLQSFTPRAQQ</sequence>
<name>A0A0G4GGH1_9ALVE</name>
<feature type="region of interest" description="Disordered" evidence="1">
    <location>
        <begin position="128"/>
        <end position="200"/>
    </location>
</feature>
<feature type="compositionally biased region" description="Basic and acidic residues" evidence="1">
    <location>
        <begin position="159"/>
        <end position="173"/>
    </location>
</feature>
<dbReference type="Gene3D" id="4.10.60.10">
    <property type="entry name" value="Zinc finger, CCHC-type"/>
    <property type="match status" value="1"/>
</dbReference>
<feature type="compositionally biased region" description="Polar residues" evidence="1">
    <location>
        <begin position="180"/>
        <end position="200"/>
    </location>
</feature>
<dbReference type="PhylomeDB" id="A0A0G4GGH1"/>
<dbReference type="EMBL" id="CDMZ01001188">
    <property type="protein sequence ID" value="CEM28724.1"/>
    <property type="molecule type" value="Genomic_DNA"/>
</dbReference>
<dbReference type="InterPro" id="IPR036875">
    <property type="entry name" value="Znf_CCHC_sf"/>
</dbReference>
<feature type="compositionally biased region" description="Polar residues" evidence="1">
    <location>
        <begin position="26"/>
        <end position="42"/>
    </location>
</feature>
<feature type="compositionally biased region" description="Polar residues" evidence="1">
    <location>
        <begin position="149"/>
        <end position="158"/>
    </location>
</feature>
<accession>A0A0G4GGH1</accession>